<keyword evidence="3" id="KW-0812">Transmembrane</keyword>
<dbReference type="InterPro" id="IPR001623">
    <property type="entry name" value="DnaJ_domain"/>
</dbReference>
<protein>
    <recommendedName>
        <fullName evidence="4">J domain-containing protein</fullName>
    </recommendedName>
</protein>
<keyword evidence="3" id="KW-1133">Transmembrane helix</keyword>
<dbReference type="InterPro" id="IPR036869">
    <property type="entry name" value="J_dom_sf"/>
</dbReference>
<comment type="caution">
    <text evidence="5">The sequence shown here is derived from an EMBL/GenBank/DDBJ whole genome shotgun (WGS) entry which is preliminary data.</text>
</comment>
<keyword evidence="3" id="KW-0472">Membrane</keyword>
<dbReference type="AlphaFoldDB" id="A0A8H6ZX26"/>
<dbReference type="VEuPathDB" id="FungiDB:PC9H_006888"/>
<feature type="domain" description="J" evidence="4">
    <location>
        <begin position="47"/>
        <end position="131"/>
    </location>
</feature>
<dbReference type="OrthoDB" id="445556at2759"/>
<dbReference type="EMBL" id="JACETU010000004">
    <property type="protein sequence ID" value="KAF7431168.1"/>
    <property type="molecule type" value="Genomic_DNA"/>
</dbReference>
<name>A0A8H6ZX26_PLEOS</name>
<gene>
    <name evidence="5" type="ORF">PC9H_006888</name>
</gene>
<dbReference type="SUPFAM" id="SSF46565">
    <property type="entry name" value="Chaperone J-domain"/>
    <property type="match status" value="1"/>
</dbReference>
<dbReference type="Pfam" id="PF00226">
    <property type="entry name" value="DnaJ"/>
    <property type="match status" value="1"/>
</dbReference>
<sequence length="226" mass="26136">MFSPLRCRCQINLWSKYQFLNPRSLSSSCSSPPGETPYPFPSHNRPTPHQIFHLPHGASQTDIKARYYELVRIHHPDSIHGRSISPRLRHARFQSITAAYDALRGKRAHANVDPYTEEILRRKRAYYAHYGHRPRAEHAYYRGRHNWHASADDRWKDRIILAVGITALVAGIAPGLYMFPASMERKHLAAVAGLAQARSEAREIGDERMRELHKRAKEIRSSRTER</sequence>
<feature type="transmembrane region" description="Helical" evidence="3">
    <location>
        <begin position="159"/>
        <end position="179"/>
    </location>
</feature>
<keyword evidence="6" id="KW-1185">Reference proteome</keyword>
<evidence type="ECO:0000313" key="5">
    <source>
        <dbReference type="EMBL" id="KAF7431168.1"/>
    </source>
</evidence>
<dbReference type="PANTHER" id="PTHR44145">
    <property type="entry name" value="DNAJ HOMOLOG SUBFAMILY A MEMBER 3, MITOCHONDRIAL"/>
    <property type="match status" value="1"/>
</dbReference>
<keyword evidence="1" id="KW-0143">Chaperone</keyword>
<dbReference type="PRINTS" id="PR00625">
    <property type="entry name" value="JDOMAIN"/>
</dbReference>
<dbReference type="InterPro" id="IPR051938">
    <property type="entry name" value="Apopto_cytoskel_mod"/>
</dbReference>
<dbReference type="SMART" id="SM00271">
    <property type="entry name" value="DnaJ"/>
    <property type="match status" value="1"/>
</dbReference>
<dbReference type="RefSeq" id="XP_036632446.1">
    <property type="nucleotide sequence ID" value="XM_036776427.1"/>
</dbReference>
<dbReference type="PANTHER" id="PTHR44145:SF3">
    <property type="entry name" value="DNAJ HOMOLOG SUBFAMILY A MEMBER 3, MITOCHONDRIAL"/>
    <property type="match status" value="1"/>
</dbReference>
<evidence type="ECO:0000259" key="4">
    <source>
        <dbReference type="PROSITE" id="PS50076"/>
    </source>
</evidence>
<feature type="region of interest" description="Disordered" evidence="2">
    <location>
        <begin position="204"/>
        <end position="226"/>
    </location>
</feature>
<dbReference type="Proteomes" id="UP000623687">
    <property type="component" value="Unassembled WGS sequence"/>
</dbReference>
<dbReference type="Gene3D" id="1.10.287.110">
    <property type="entry name" value="DnaJ domain"/>
    <property type="match status" value="1"/>
</dbReference>
<dbReference type="CDD" id="cd06257">
    <property type="entry name" value="DnaJ"/>
    <property type="match status" value="1"/>
</dbReference>
<reference evidence="5" key="1">
    <citation type="submission" date="2019-07" db="EMBL/GenBank/DDBJ databases">
        <authorList>
            <person name="Palmer J.M."/>
        </authorList>
    </citation>
    <scope>NUCLEOTIDE SEQUENCE</scope>
    <source>
        <strain evidence="5">PC9</strain>
    </source>
</reference>
<accession>A0A8H6ZX26</accession>
<evidence type="ECO:0000256" key="3">
    <source>
        <dbReference type="SAM" id="Phobius"/>
    </source>
</evidence>
<dbReference type="PROSITE" id="PS50076">
    <property type="entry name" value="DNAJ_2"/>
    <property type="match status" value="1"/>
</dbReference>
<organism evidence="5 6">
    <name type="scientific">Pleurotus ostreatus</name>
    <name type="common">Oyster mushroom</name>
    <name type="synonym">White-rot fungus</name>
    <dbReference type="NCBI Taxonomy" id="5322"/>
    <lineage>
        <taxon>Eukaryota</taxon>
        <taxon>Fungi</taxon>
        <taxon>Dikarya</taxon>
        <taxon>Basidiomycota</taxon>
        <taxon>Agaricomycotina</taxon>
        <taxon>Agaricomycetes</taxon>
        <taxon>Agaricomycetidae</taxon>
        <taxon>Agaricales</taxon>
        <taxon>Pleurotineae</taxon>
        <taxon>Pleurotaceae</taxon>
        <taxon>Pleurotus</taxon>
    </lineage>
</organism>
<proteinExistence type="predicted"/>
<evidence type="ECO:0000313" key="6">
    <source>
        <dbReference type="Proteomes" id="UP000623687"/>
    </source>
</evidence>
<evidence type="ECO:0000256" key="2">
    <source>
        <dbReference type="SAM" id="MobiDB-lite"/>
    </source>
</evidence>
<dbReference type="GeneID" id="59376706"/>
<evidence type="ECO:0000256" key="1">
    <source>
        <dbReference type="ARBA" id="ARBA00023186"/>
    </source>
</evidence>